<gene>
    <name evidence="7" type="ORF">ASPGLDRAFT_82996</name>
</gene>
<dbReference type="AlphaFoldDB" id="A0A1L9VGC7"/>
<dbReference type="STRING" id="1160497.A0A1L9VGC7"/>
<feature type="compositionally biased region" description="Polar residues" evidence="5">
    <location>
        <begin position="18"/>
        <end position="28"/>
    </location>
</feature>
<dbReference type="Gene3D" id="1.20.1720.10">
    <property type="entry name" value="Multidrug resistance protein D"/>
    <property type="match status" value="1"/>
</dbReference>
<dbReference type="GO" id="GO:0022857">
    <property type="term" value="F:transmembrane transporter activity"/>
    <property type="evidence" value="ECO:0007669"/>
    <property type="project" value="InterPro"/>
</dbReference>
<dbReference type="PANTHER" id="PTHR23507:SF31">
    <property type="entry name" value="TRANSPORTER, PUTATIVE (AFU_ORTHOLOGUE AFUA_2G14230)-RELATED"/>
    <property type="match status" value="1"/>
</dbReference>
<reference evidence="8" key="1">
    <citation type="journal article" date="2017" name="Genome Biol.">
        <title>Comparative genomics reveals high biological diversity and specific adaptations in the industrially and medically important fungal genus Aspergillus.</title>
        <authorList>
            <person name="de Vries R.P."/>
            <person name="Riley R."/>
            <person name="Wiebenga A."/>
            <person name="Aguilar-Osorio G."/>
            <person name="Amillis S."/>
            <person name="Uchima C.A."/>
            <person name="Anderluh G."/>
            <person name="Asadollahi M."/>
            <person name="Askin M."/>
            <person name="Barry K."/>
            <person name="Battaglia E."/>
            <person name="Bayram O."/>
            <person name="Benocci T."/>
            <person name="Braus-Stromeyer S.A."/>
            <person name="Caldana C."/>
            <person name="Canovas D."/>
            <person name="Cerqueira G.C."/>
            <person name="Chen F."/>
            <person name="Chen W."/>
            <person name="Choi C."/>
            <person name="Clum A."/>
            <person name="Dos Santos R.A."/>
            <person name="Damasio A.R."/>
            <person name="Diallinas G."/>
            <person name="Emri T."/>
            <person name="Fekete E."/>
            <person name="Flipphi M."/>
            <person name="Freyberg S."/>
            <person name="Gallo A."/>
            <person name="Gournas C."/>
            <person name="Habgood R."/>
            <person name="Hainaut M."/>
            <person name="Harispe M.L."/>
            <person name="Henrissat B."/>
            <person name="Hilden K.S."/>
            <person name="Hope R."/>
            <person name="Hossain A."/>
            <person name="Karabika E."/>
            <person name="Karaffa L."/>
            <person name="Karanyi Z."/>
            <person name="Krasevec N."/>
            <person name="Kuo A."/>
            <person name="Kusch H."/>
            <person name="LaButti K."/>
            <person name="Lagendijk E.L."/>
            <person name="Lapidus A."/>
            <person name="Levasseur A."/>
            <person name="Lindquist E."/>
            <person name="Lipzen A."/>
            <person name="Logrieco A.F."/>
            <person name="MacCabe A."/>
            <person name="Maekelae M.R."/>
            <person name="Malavazi I."/>
            <person name="Melin P."/>
            <person name="Meyer V."/>
            <person name="Mielnichuk N."/>
            <person name="Miskei M."/>
            <person name="Molnar A.P."/>
            <person name="Mule G."/>
            <person name="Ngan C.Y."/>
            <person name="Orejas M."/>
            <person name="Orosz E."/>
            <person name="Ouedraogo J.P."/>
            <person name="Overkamp K.M."/>
            <person name="Park H.-S."/>
            <person name="Perrone G."/>
            <person name="Piumi F."/>
            <person name="Punt P.J."/>
            <person name="Ram A.F."/>
            <person name="Ramon A."/>
            <person name="Rauscher S."/>
            <person name="Record E."/>
            <person name="Riano-Pachon D.M."/>
            <person name="Robert V."/>
            <person name="Roehrig J."/>
            <person name="Ruller R."/>
            <person name="Salamov A."/>
            <person name="Salih N.S."/>
            <person name="Samson R.A."/>
            <person name="Sandor E."/>
            <person name="Sanguinetti M."/>
            <person name="Schuetze T."/>
            <person name="Sepcic K."/>
            <person name="Shelest E."/>
            <person name="Sherlock G."/>
            <person name="Sophianopoulou V."/>
            <person name="Squina F.M."/>
            <person name="Sun H."/>
            <person name="Susca A."/>
            <person name="Todd R.B."/>
            <person name="Tsang A."/>
            <person name="Unkles S.E."/>
            <person name="van de Wiele N."/>
            <person name="van Rossen-Uffink D."/>
            <person name="Oliveira J.V."/>
            <person name="Vesth T.C."/>
            <person name="Visser J."/>
            <person name="Yu J.-H."/>
            <person name="Zhou M."/>
            <person name="Andersen M.R."/>
            <person name="Archer D.B."/>
            <person name="Baker S.E."/>
            <person name="Benoit I."/>
            <person name="Brakhage A.A."/>
            <person name="Braus G.H."/>
            <person name="Fischer R."/>
            <person name="Frisvad J.C."/>
            <person name="Goldman G.H."/>
            <person name="Houbraken J."/>
            <person name="Oakley B."/>
            <person name="Pocsi I."/>
            <person name="Scazzocchio C."/>
            <person name="Seiboth B."/>
            <person name="vanKuyk P.A."/>
            <person name="Wortman J."/>
            <person name="Dyer P.S."/>
            <person name="Grigoriev I.V."/>
        </authorList>
    </citation>
    <scope>NUCLEOTIDE SEQUENCE [LARGE SCALE GENOMIC DNA]</scope>
    <source>
        <strain evidence="8">CBS 516.65</strain>
    </source>
</reference>
<sequence length="943" mass="105259">MPSDAAHDSFEREDAPFLQSSEGDSSPISPLDEPKHHHESEARDPASRKLRLRLLLTLFVVVLAVEMGLNMADSPMVRIYESITCRHYYAQHDSSQIGADGQVEEELCKVKDIQTELAAVKGYMEFFDGLLSVFLAIPYGLLADRYGRRWAICLSVPGFVLNSAIITVVLWFSNIFPLRAVWLSSLAWLCGGGPVVAFAIIWTIMSDVTTEDERASIFFKFAIVTMGGELISNALGSWLMTMNPWIPMLLGFTLAFLGMLFVLTLPETMPVSPPKANQPEMTTVEMGHLNVSRREGYKDDSEDEHAFTEKTATTSSSRSLFFTLYTRCRNYFAPYTFIFRNKQILLLLAAFLVYRLSRSSSWFLVQYISTRYSWSLAEANFLMSLRPCLTIPLFLFILPGISKYVLRNFRTSQKNLYLARASVLTLSIGTLGVGLSPNVTSFILSMTVQASGAGFLFLTRALLTVLVRREETARLFTIMELLQSVGNVIASLSITKVFQIGLELGGAWIGLAWMMTSTAFALVGVSIWMFRLPPVTKAREEQAEREVLDLSEGIKFGDMASSGINTSFSDWRGPARLQVFTCGHVLRFGFMIDALNLLLNLIFARIPLSRVKLTPDVTDMEKFSQFRDRGSGIAPFLPIPAQPSGYQLPLRVFLFFFRLPLFIFVCFTYFAILQWFPIGSLGKKASLWCILGVPSIWWIDLQIDGVRKGSLSRQQQARLPGPGSIIASSFTSPIDAVYLAAIFDPIFTASYPNTRQVEHISLLQAILRAFAQPRVSPSPRTRMVDVSTLLKKYPNRPIVMFPECTTTNSRGILPLSHSLLGAPPQTKIFPVSLRYTPVDVVTPLPGTYLSFLWTLLSGPTHCIRVRVAESVVSGAGAGMSQVSKDLKHESVESFEAAITPAEKGLLDNVGEALARLGRVKRVGLGVKEKQDFVRMWTKTRRTW</sequence>
<name>A0A1L9VGC7_ASPGL</name>
<feature type="transmembrane region" description="Helical" evidence="6">
    <location>
        <begin position="652"/>
        <end position="673"/>
    </location>
</feature>
<dbReference type="OrthoDB" id="194139at2759"/>
<feature type="transmembrane region" description="Helical" evidence="6">
    <location>
        <begin position="475"/>
        <end position="495"/>
    </location>
</feature>
<feature type="compositionally biased region" description="Basic and acidic residues" evidence="5">
    <location>
        <begin position="32"/>
        <end position="44"/>
    </location>
</feature>
<feature type="transmembrane region" description="Helical" evidence="6">
    <location>
        <begin position="126"/>
        <end position="143"/>
    </location>
</feature>
<evidence type="ECO:0000256" key="4">
    <source>
        <dbReference type="ARBA" id="ARBA00023136"/>
    </source>
</evidence>
<dbReference type="GO" id="GO:0016020">
    <property type="term" value="C:membrane"/>
    <property type="evidence" value="ECO:0007669"/>
    <property type="project" value="UniProtKB-SubCell"/>
</dbReference>
<dbReference type="GeneID" id="34466457"/>
<dbReference type="InterPro" id="IPR036259">
    <property type="entry name" value="MFS_trans_sf"/>
</dbReference>
<feature type="transmembrane region" description="Helical" evidence="6">
    <location>
        <begin position="217"/>
        <end position="239"/>
    </location>
</feature>
<dbReference type="CDD" id="cd06174">
    <property type="entry name" value="MFS"/>
    <property type="match status" value="1"/>
</dbReference>
<dbReference type="RefSeq" id="XP_022399651.1">
    <property type="nucleotide sequence ID" value="XM_022550197.1"/>
</dbReference>
<evidence type="ECO:0000256" key="3">
    <source>
        <dbReference type="ARBA" id="ARBA00022989"/>
    </source>
</evidence>
<evidence type="ECO:0000256" key="5">
    <source>
        <dbReference type="SAM" id="MobiDB-lite"/>
    </source>
</evidence>
<feature type="transmembrane region" description="Helical" evidence="6">
    <location>
        <begin position="417"/>
        <end position="436"/>
    </location>
</feature>
<keyword evidence="2 6" id="KW-0812">Transmembrane</keyword>
<evidence type="ECO:0000256" key="6">
    <source>
        <dbReference type="SAM" id="Phobius"/>
    </source>
</evidence>
<keyword evidence="8" id="KW-1185">Reference proteome</keyword>
<comment type="subcellular location">
    <subcellularLocation>
        <location evidence="1">Membrane</location>
        <topology evidence="1">Multi-pass membrane protein</topology>
    </subcellularLocation>
</comment>
<feature type="transmembrane region" description="Helical" evidence="6">
    <location>
        <begin position="150"/>
        <end position="173"/>
    </location>
</feature>
<evidence type="ECO:0008006" key="9">
    <source>
        <dbReference type="Google" id="ProtNLM"/>
    </source>
</evidence>
<accession>A0A1L9VGC7</accession>
<feature type="transmembrane region" description="Helical" evidence="6">
    <location>
        <begin position="442"/>
        <end position="463"/>
    </location>
</feature>
<evidence type="ECO:0000256" key="1">
    <source>
        <dbReference type="ARBA" id="ARBA00004141"/>
    </source>
</evidence>
<evidence type="ECO:0000256" key="2">
    <source>
        <dbReference type="ARBA" id="ARBA00022692"/>
    </source>
</evidence>
<proteinExistence type="predicted"/>
<dbReference type="PANTHER" id="PTHR23507">
    <property type="entry name" value="ZGC:174356"/>
    <property type="match status" value="1"/>
</dbReference>
<feature type="region of interest" description="Disordered" evidence="5">
    <location>
        <begin position="1"/>
        <end position="44"/>
    </location>
</feature>
<feature type="transmembrane region" description="Helical" evidence="6">
    <location>
        <begin position="185"/>
        <end position="205"/>
    </location>
</feature>
<dbReference type="VEuPathDB" id="FungiDB:ASPGLDRAFT_82996"/>
<evidence type="ECO:0000313" key="7">
    <source>
        <dbReference type="EMBL" id="OJJ82953.1"/>
    </source>
</evidence>
<dbReference type="SUPFAM" id="SSF103473">
    <property type="entry name" value="MFS general substrate transporter"/>
    <property type="match status" value="1"/>
</dbReference>
<feature type="transmembrane region" description="Helical" evidence="6">
    <location>
        <begin position="384"/>
        <end position="405"/>
    </location>
</feature>
<organism evidence="7 8">
    <name type="scientific">Aspergillus glaucus CBS 516.65</name>
    <dbReference type="NCBI Taxonomy" id="1160497"/>
    <lineage>
        <taxon>Eukaryota</taxon>
        <taxon>Fungi</taxon>
        <taxon>Dikarya</taxon>
        <taxon>Ascomycota</taxon>
        <taxon>Pezizomycotina</taxon>
        <taxon>Eurotiomycetes</taxon>
        <taxon>Eurotiomycetidae</taxon>
        <taxon>Eurotiales</taxon>
        <taxon>Aspergillaceae</taxon>
        <taxon>Aspergillus</taxon>
        <taxon>Aspergillus subgen. Aspergillus</taxon>
    </lineage>
</organism>
<keyword evidence="3 6" id="KW-1133">Transmembrane helix</keyword>
<dbReference type="Proteomes" id="UP000184300">
    <property type="component" value="Unassembled WGS sequence"/>
</dbReference>
<feature type="compositionally biased region" description="Basic and acidic residues" evidence="5">
    <location>
        <begin position="1"/>
        <end position="15"/>
    </location>
</feature>
<dbReference type="Pfam" id="PF07690">
    <property type="entry name" value="MFS_1"/>
    <property type="match status" value="1"/>
</dbReference>
<dbReference type="InterPro" id="IPR011701">
    <property type="entry name" value="MFS"/>
</dbReference>
<protein>
    <recommendedName>
        <fullName evidence="9">Major facilitator superfamily (MFS) profile domain-containing protein</fullName>
    </recommendedName>
</protein>
<feature type="transmembrane region" description="Helical" evidence="6">
    <location>
        <begin position="507"/>
        <end position="530"/>
    </location>
</feature>
<feature type="transmembrane region" description="Helical" evidence="6">
    <location>
        <begin position="245"/>
        <end position="265"/>
    </location>
</feature>
<evidence type="ECO:0000313" key="8">
    <source>
        <dbReference type="Proteomes" id="UP000184300"/>
    </source>
</evidence>
<feature type="transmembrane region" description="Helical" evidence="6">
    <location>
        <begin position="52"/>
        <end position="72"/>
    </location>
</feature>
<dbReference type="Gene3D" id="1.20.1250.20">
    <property type="entry name" value="MFS general substrate transporter like domains"/>
    <property type="match status" value="1"/>
</dbReference>
<keyword evidence="4 6" id="KW-0472">Membrane</keyword>
<dbReference type="EMBL" id="KV878900">
    <property type="protein sequence ID" value="OJJ82953.1"/>
    <property type="molecule type" value="Genomic_DNA"/>
</dbReference>